<dbReference type="PROSITE" id="PS50090">
    <property type="entry name" value="MYB_LIKE"/>
    <property type="match status" value="2"/>
</dbReference>
<dbReference type="PANTHER" id="PTHR45614">
    <property type="entry name" value="MYB PROTEIN-RELATED"/>
    <property type="match status" value="1"/>
</dbReference>
<keyword evidence="5" id="KW-1185">Reference proteome</keyword>
<feature type="domain" description="Myb-like" evidence="2">
    <location>
        <begin position="869"/>
        <end position="922"/>
    </location>
</feature>
<name>K0R7G7_THAOC</name>
<sequence length="1492" mass="163958">MKSEGIDDEGNNPPPDERMQSDAMKEEAVPSVDIQQADRETDMSTRHLSKTHEIHQPTVEESTDTTPPKPTDCVEVADGKESNLDQPQAHGISNELGVQKPAAVGDGEKESSSPVEEALKGEVVASITAAPNQGEGHNTAAQEEQKEVSGEPESGQSSRPEATLSDERLEEASPGKSNQPDRDSSVANNTLKDGSDDFKPDGNPVDLNVKTADADIVTADDTGKIKVKDTASTTVEVVGSKSGSPDTKSPRFNEEDLQVDAFQDPPTRPKEIPEDLKEVSDSTSRAGTRSTKRPASPRKRHKIELADGFEVTNEIDNTKKAASDIHPLLLNAPFKVAASQRNGSGGRPRCMALDCKKAISVEGKEVGLCSEHFNFLILNTPNKFKVDDVVKVRGKRGKGNKGGIARVARLDRRVDGDIVALTYDVQFCRDGDERLAVPEAMIKLHDVNEAQLEEDVKEEQKIKGLPVEGVLPRSRASKSKAKKPARDHEVPADESDKLTSGPESNGTQGDESQFDPVVISKRGKQRKSMAKAKEPAREQEAPVGEPDNLSSEPESKGDALQSDPVVSKRGRRLKSMAKAKKPAREQEAPVGEQGELSSGESGTPESKSKQDDMSVERVVLQFKSVIPSKKGRRLCKVEGCNKFSQSSATGMCFRHNKLVTKEGTEIVEASSTPEHVPNRIKQSRRSPIADPKAKKRKFEEDAVSVPAPSSKRSLRGQDRQAKSKSRERKRKDDGKHLSTAPSRHSKRSLKAQPSYKEPADDESVEIISTTPSPKKQTSGKLKAKSVSSPSSSGVMAPSSGGTRRSRRTPIATNRYGVGNDSSDNAVDDGKKDDGDDNEDVGVDDNDGSSVDELAEGGKKAEEDGKGVKPRRMSASNWSQAEDEILLRLMSNKEHKKRTQWTVMANEIPGKTATQLRWRWNTICPDRSGMPWSSEEDDKLIAFQQTNGNNWVKCADVLPGRTNIDVEARWKLLVKSGEARNSSIAIADKPDTVDSKECADDTSFQVDEKVTSVNGPTPDEPPIAKADEAPAMPLPPPAKPEKHDPQGKSVHANDDDDDDFSLSDLDPPVFAPRTREHKELRLDRMNHTTQEDRWEIMCRPKKAPAGGVIATTSPPESRRASRVSPELERSLLERTRFELLAGNDYWMCTTCAIGVPSLSLPCGSCRQYISFVPLTIPEFDDWVKNYHEKHREKALLWRAQWVEKIKEVKKEWSPKDDTQANGSNKKESKEFSVSIDFYKRGRYASSFCRYTNCTAFTGPGSNGFCAKHNESLLAADGSGVSPFPFVLPEDRKYCTLPFYLSLEQCVPCDFGLTENQRAQNVGVGYPGLMCKHCSNRTPANDSGGKAHRGRWFPSSESAVNTASFSNSLVAHMKSCAFVPAKVKQAILEDEKATTEPDAKPRIGTGRRKFFRRLWCRIQRVDGADSKETADAAGKKRKNITDVDEERPIKKIKAKKANRFEPIEKPKKSASRCSLDTDMGDPDSQLKKRKTSQQ</sequence>
<reference evidence="4 5" key="1">
    <citation type="journal article" date="2012" name="Genome Biol.">
        <title>Genome and low-iron response of an oceanic diatom adapted to chronic iron limitation.</title>
        <authorList>
            <person name="Lommer M."/>
            <person name="Specht M."/>
            <person name="Roy A.S."/>
            <person name="Kraemer L."/>
            <person name="Andreson R."/>
            <person name="Gutowska M.A."/>
            <person name="Wolf J."/>
            <person name="Bergner S.V."/>
            <person name="Schilhabel M.B."/>
            <person name="Klostermeier U.C."/>
            <person name="Beiko R.G."/>
            <person name="Rosenstiel P."/>
            <person name="Hippler M."/>
            <person name="Laroche J."/>
        </authorList>
    </citation>
    <scope>NUCLEOTIDE SEQUENCE [LARGE SCALE GENOMIC DNA]</scope>
    <source>
        <strain evidence="4 5">CCMP1005</strain>
    </source>
</reference>
<feature type="compositionally biased region" description="Polar residues" evidence="1">
    <location>
        <begin position="230"/>
        <end position="247"/>
    </location>
</feature>
<evidence type="ECO:0000313" key="4">
    <source>
        <dbReference type="EMBL" id="EJK49383.1"/>
    </source>
</evidence>
<gene>
    <name evidence="4" type="ORF">THAOC_31745</name>
</gene>
<feature type="domain" description="Myb-like" evidence="2">
    <location>
        <begin position="923"/>
        <end position="973"/>
    </location>
</feature>
<feature type="compositionally biased region" description="Polar residues" evidence="1">
    <location>
        <begin position="766"/>
        <end position="779"/>
    </location>
</feature>
<dbReference type="GO" id="GO:0000981">
    <property type="term" value="F:DNA-binding transcription factor activity, RNA polymerase II-specific"/>
    <property type="evidence" value="ECO:0007669"/>
    <property type="project" value="TreeGrafter"/>
</dbReference>
<evidence type="ECO:0000259" key="2">
    <source>
        <dbReference type="PROSITE" id="PS50090"/>
    </source>
</evidence>
<feature type="compositionally biased region" description="Acidic residues" evidence="1">
    <location>
        <begin position="1"/>
        <end position="10"/>
    </location>
</feature>
<feature type="compositionally biased region" description="Basic and acidic residues" evidence="1">
    <location>
        <begin position="531"/>
        <end position="540"/>
    </location>
</feature>
<dbReference type="OrthoDB" id="2143914at2759"/>
<feature type="compositionally biased region" description="Basic and acidic residues" evidence="1">
    <location>
        <begin position="484"/>
        <end position="497"/>
    </location>
</feature>
<dbReference type="InterPro" id="IPR001005">
    <property type="entry name" value="SANT/Myb"/>
</dbReference>
<dbReference type="Pfam" id="PF00249">
    <property type="entry name" value="Myb_DNA-binding"/>
    <property type="match status" value="2"/>
</dbReference>
<feature type="compositionally biased region" description="Acidic residues" evidence="1">
    <location>
        <begin position="834"/>
        <end position="846"/>
    </location>
</feature>
<feature type="region of interest" description="Disordered" evidence="1">
    <location>
        <begin position="1"/>
        <end position="300"/>
    </location>
</feature>
<feature type="region of interest" description="Disordered" evidence="1">
    <location>
        <begin position="1104"/>
        <end position="1123"/>
    </location>
</feature>
<evidence type="ECO:0000259" key="3">
    <source>
        <dbReference type="PROSITE" id="PS51294"/>
    </source>
</evidence>
<feature type="compositionally biased region" description="Basic residues" evidence="1">
    <location>
        <begin position="568"/>
        <end position="581"/>
    </location>
</feature>
<dbReference type="InterPro" id="IPR009057">
    <property type="entry name" value="Homeodomain-like_sf"/>
</dbReference>
<dbReference type="InterPro" id="IPR050560">
    <property type="entry name" value="MYB_TF"/>
</dbReference>
<dbReference type="eggNOG" id="KOG0048">
    <property type="taxonomic scope" value="Eukaryota"/>
</dbReference>
<dbReference type="InterPro" id="IPR017930">
    <property type="entry name" value="Myb_dom"/>
</dbReference>
<dbReference type="Proteomes" id="UP000266841">
    <property type="component" value="Unassembled WGS sequence"/>
</dbReference>
<feature type="region of interest" description="Disordered" evidence="1">
    <location>
        <begin position="991"/>
        <end position="1073"/>
    </location>
</feature>
<feature type="compositionally biased region" description="Basic and acidic residues" evidence="1">
    <location>
        <begin position="1423"/>
        <end position="1432"/>
    </location>
</feature>
<feature type="compositionally biased region" description="Basic and acidic residues" evidence="1">
    <location>
        <begin position="15"/>
        <end position="28"/>
    </location>
</feature>
<feature type="domain" description="HTH myb-type" evidence="3">
    <location>
        <begin position="924"/>
        <end position="977"/>
    </location>
</feature>
<feature type="compositionally biased region" description="Polar residues" evidence="1">
    <location>
        <begin position="501"/>
        <end position="511"/>
    </location>
</feature>
<feature type="compositionally biased region" description="Basic residues" evidence="1">
    <location>
        <begin position="290"/>
        <end position="300"/>
    </location>
</feature>
<feature type="compositionally biased region" description="Basic and acidic residues" evidence="1">
    <location>
        <begin position="165"/>
        <end position="184"/>
    </location>
</feature>
<proteinExistence type="predicted"/>
<feature type="compositionally biased region" description="Basic and acidic residues" evidence="1">
    <location>
        <begin position="1456"/>
        <end position="1465"/>
    </location>
</feature>
<feature type="region of interest" description="Disordered" evidence="1">
    <location>
        <begin position="1423"/>
        <end position="1492"/>
    </location>
</feature>
<dbReference type="EMBL" id="AGNL01044854">
    <property type="protein sequence ID" value="EJK49383.1"/>
    <property type="molecule type" value="Genomic_DNA"/>
</dbReference>
<dbReference type="GO" id="GO:0005634">
    <property type="term" value="C:nucleus"/>
    <property type="evidence" value="ECO:0007669"/>
    <property type="project" value="TreeGrafter"/>
</dbReference>
<feature type="compositionally biased region" description="Basic and acidic residues" evidence="1">
    <location>
        <begin position="606"/>
        <end position="615"/>
    </location>
</feature>
<feature type="compositionally biased region" description="Basic residues" evidence="1">
    <location>
        <begin position="521"/>
        <end position="530"/>
    </location>
</feature>
<feature type="compositionally biased region" description="Basic and acidic residues" evidence="1">
    <location>
        <begin position="267"/>
        <end position="280"/>
    </location>
</feature>
<dbReference type="SMART" id="SM00717">
    <property type="entry name" value="SANT"/>
    <property type="match status" value="2"/>
</dbReference>
<feature type="compositionally biased region" description="Basic and acidic residues" evidence="1">
    <location>
        <begin position="36"/>
        <end position="55"/>
    </location>
</feature>
<comment type="caution">
    <text evidence="4">The sequence shown here is derived from an EMBL/GenBank/DDBJ whole genome shotgun (WGS) entry which is preliminary data.</text>
</comment>
<feature type="compositionally biased region" description="Polar residues" evidence="1">
    <location>
        <begin position="129"/>
        <end position="142"/>
    </location>
</feature>
<feature type="compositionally biased region" description="Low complexity" evidence="1">
    <location>
        <begin position="784"/>
        <end position="802"/>
    </location>
</feature>
<organism evidence="4 5">
    <name type="scientific">Thalassiosira oceanica</name>
    <name type="common">Marine diatom</name>
    <dbReference type="NCBI Taxonomy" id="159749"/>
    <lineage>
        <taxon>Eukaryota</taxon>
        <taxon>Sar</taxon>
        <taxon>Stramenopiles</taxon>
        <taxon>Ochrophyta</taxon>
        <taxon>Bacillariophyta</taxon>
        <taxon>Coscinodiscophyceae</taxon>
        <taxon>Thalassiosirophycidae</taxon>
        <taxon>Thalassiosirales</taxon>
        <taxon>Thalassiosiraceae</taxon>
        <taxon>Thalassiosira</taxon>
    </lineage>
</organism>
<feature type="compositionally biased region" description="Low complexity" evidence="1">
    <location>
        <begin position="591"/>
        <end position="602"/>
    </location>
</feature>
<evidence type="ECO:0000256" key="1">
    <source>
        <dbReference type="SAM" id="MobiDB-lite"/>
    </source>
</evidence>
<dbReference type="SUPFAM" id="SSF46689">
    <property type="entry name" value="Homeodomain-like"/>
    <property type="match status" value="1"/>
</dbReference>
<dbReference type="CDD" id="cd00167">
    <property type="entry name" value="SANT"/>
    <property type="match status" value="2"/>
</dbReference>
<evidence type="ECO:0000313" key="5">
    <source>
        <dbReference type="Proteomes" id="UP000266841"/>
    </source>
</evidence>
<feature type="compositionally biased region" description="Basic and acidic residues" evidence="1">
    <location>
        <begin position="855"/>
        <end position="866"/>
    </location>
</feature>
<accession>K0R7G7</accession>
<feature type="region of interest" description="Disordered" evidence="1">
    <location>
        <begin position="664"/>
        <end position="876"/>
    </location>
</feature>
<evidence type="ECO:0008006" key="6">
    <source>
        <dbReference type="Google" id="ProtNLM"/>
    </source>
</evidence>
<dbReference type="PROSITE" id="PS51294">
    <property type="entry name" value="HTH_MYB"/>
    <property type="match status" value="1"/>
</dbReference>
<feature type="region of interest" description="Disordered" evidence="1">
    <location>
        <begin position="454"/>
        <end position="615"/>
    </location>
</feature>
<dbReference type="GO" id="GO:0000978">
    <property type="term" value="F:RNA polymerase II cis-regulatory region sequence-specific DNA binding"/>
    <property type="evidence" value="ECO:0007669"/>
    <property type="project" value="TreeGrafter"/>
</dbReference>
<protein>
    <recommendedName>
        <fullName evidence="6">Myb-like domain-containing protein</fullName>
    </recommendedName>
</protein>
<dbReference type="Gene3D" id="1.10.10.60">
    <property type="entry name" value="Homeodomain-like"/>
    <property type="match status" value="2"/>
</dbReference>